<organism evidence="1 2">
    <name type="scientific">Trypanosoma rangeli</name>
    <dbReference type="NCBI Taxonomy" id="5698"/>
    <lineage>
        <taxon>Eukaryota</taxon>
        <taxon>Discoba</taxon>
        <taxon>Euglenozoa</taxon>
        <taxon>Kinetoplastea</taxon>
        <taxon>Metakinetoplastina</taxon>
        <taxon>Trypanosomatida</taxon>
        <taxon>Trypanosomatidae</taxon>
        <taxon>Trypanosoma</taxon>
        <taxon>Herpetosoma</taxon>
    </lineage>
</organism>
<dbReference type="Gene3D" id="1.10.510.10">
    <property type="entry name" value="Transferase(Phosphotransferase) domain 1"/>
    <property type="match status" value="1"/>
</dbReference>
<dbReference type="RefSeq" id="XP_029237400.1">
    <property type="nucleotide sequence ID" value="XM_029382811.1"/>
</dbReference>
<keyword evidence="2" id="KW-1185">Reference proteome</keyword>
<name>A0A3R7KXE2_TRYRA</name>
<sequence>MRVERFFFFEITGFFLLFPGNSELHQIHKIHNMIDTPPFEVLNKLKRFGTHIGFEFSQKRGSGIAELLPNASPEVLDLLTNRLTYDEEHRETAHEPLRHPYCKTLREKAQKARRL</sequence>
<dbReference type="AlphaFoldDB" id="A0A3R7KXE2"/>
<dbReference type="Proteomes" id="UP000283634">
    <property type="component" value="Unassembled WGS sequence"/>
</dbReference>
<dbReference type="OrthoDB" id="2158884at2759"/>
<dbReference type="SUPFAM" id="SSF56112">
    <property type="entry name" value="Protein kinase-like (PK-like)"/>
    <property type="match status" value="1"/>
</dbReference>
<protein>
    <submittedName>
        <fullName evidence="1">Uncharacterized protein</fullName>
    </submittedName>
</protein>
<reference evidence="1 2" key="1">
    <citation type="journal article" date="2018" name="BMC Genomics">
        <title>Genomic comparison of Trypanosoma conorhini and Trypanosoma rangeli to Trypanosoma cruzi strains of high and low virulence.</title>
        <authorList>
            <person name="Bradwell K.R."/>
            <person name="Koparde V.N."/>
            <person name="Matveyev A.V."/>
            <person name="Serrano M.G."/>
            <person name="Alves J.M."/>
            <person name="Parikh H."/>
            <person name="Huang B."/>
            <person name="Lee V."/>
            <person name="Espinosa-Alvarez O."/>
            <person name="Ortiz P.A."/>
            <person name="Costa-Martins A.G."/>
            <person name="Teixeira M.M."/>
            <person name="Buck G.A."/>
        </authorList>
    </citation>
    <scope>NUCLEOTIDE SEQUENCE [LARGE SCALE GENOMIC DNA]</scope>
    <source>
        <strain evidence="1 2">AM80</strain>
    </source>
</reference>
<proteinExistence type="predicted"/>
<comment type="caution">
    <text evidence="1">The sequence shown here is derived from an EMBL/GenBank/DDBJ whole genome shotgun (WGS) entry which is preliminary data.</text>
</comment>
<dbReference type="EMBL" id="MKGL01000203">
    <property type="protein sequence ID" value="RNF03246.1"/>
    <property type="molecule type" value="Genomic_DNA"/>
</dbReference>
<gene>
    <name evidence="1" type="ORF">TraAM80_05952</name>
</gene>
<dbReference type="GeneID" id="40329885"/>
<dbReference type="OMA" id="THIGFEF"/>
<dbReference type="InterPro" id="IPR011009">
    <property type="entry name" value="Kinase-like_dom_sf"/>
</dbReference>
<accession>A0A3R7KXE2</accession>
<evidence type="ECO:0000313" key="2">
    <source>
        <dbReference type="Proteomes" id="UP000283634"/>
    </source>
</evidence>
<evidence type="ECO:0000313" key="1">
    <source>
        <dbReference type="EMBL" id="RNF03246.1"/>
    </source>
</evidence>